<dbReference type="RefSeq" id="WP_148403563.1">
    <property type="nucleotide sequence ID" value="NZ_VSKK01000001.1"/>
</dbReference>
<dbReference type="OrthoDB" id="1443894at2"/>
<organism evidence="1 2">
    <name type="scientific">Bizionia myxarmorum</name>
    <dbReference type="NCBI Taxonomy" id="291186"/>
    <lineage>
        <taxon>Bacteria</taxon>
        <taxon>Pseudomonadati</taxon>
        <taxon>Bacteroidota</taxon>
        <taxon>Flavobacteriia</taxon>
        <taxon>Flavobacteriales</taxon>
        <taxon>Flavobacteriaceae</taxon>
        <taxon>Bizionia</taxon>
    </lineage>
</organism>
<reference evidence="1 2" key="1">
    <citation type="submission" date="2019-08" db="EMBL/GenBank/DDBJ databases">
        <title>Genomes of Antarctic Bizionia species.</title>
        <authorList>
            <person name="Bowman J.P."/>
        </authorList>
    </citation>
    <scope>NUCLEOTIDE SEQUENCE [LARGE SCALE GENOMIC DNA]</scope>
    <source>
        <strain evidence="1 2">ADA-4</strain>
    </source>
</reference>
<accession>A0A5D0RG92</accession>
<proteinExistence type="predicted"/>
<comment type="caution">
    <text evidence="1">The sequence shown here is derived from an EMBL/GenBank/DDBJ whole genome shotgun (WGS) entry which is preliminary data.</text>
</comment>
<evidence type="ECO:0000313" key="1">
    <source>
        <dbReference type="EMBL" id="TYB79835.1"/>
    </source>
</evidence>
<sequence length="124" mass="14147">MKTKFQLHIVFSLLLVYVISFGVSVHDVIADSFSENTFKKQTTHKSSKNDSPIYYAYQDIEIIGHTPTDSEIADVFPETLIAFNSFQDLNPSKTAQDSQYLKAGRYIIPSFNIQACIFPFHDFI</sequence>
<name>A0A5D0RG92_9FLAO</name>
<dbReference type="EMBL" id="VSKK01000001">
    <property type="protein sequence ID" value="TYB79835.1"/>
    <property type="molecule type" value="Genomic_DNA"/>
</dbReference>
<dbReference type="Proteomes" id="UP000323720">
    <property type="component" value="Unassembled WGS sequence"/>
</dbReference>
<protein>
    <submittedName>
        <fullName evidence="1">Uncharacterized protein</fullName>
    </submittedName>
</protein>
<evidence type="ECO:0000313" key="2">
    <source>
        <dbReference type="Proteomes" id="UP000323720"/>
    </source>
</evidence>
<dbReference type="AlphaFoldDB" id="A0A5D0RG92"/>
<gene>
    <name evidence="1" type="ORF">ES674_08830</name>
</gene>
<keyword evidence="2" id="KW-1185">Reference proteome</keyword>